<gene>
    <name evidence="1" type="ORF">EWV88_06600</name>
</gene>
<sequence length="59" mass="6705">MPSFGDLSRGKLRFFAVFLDFLPSYLSLNFIDGFRIIETEAIFVKLAISFLAISRQTSP</sequence>
<accession>A0A552M1P7</accession>
<proteinExistence type="predicted"/>
<dbReference type="EMBL" id="SFAP01000083">
    <property type="protein sequence ID" value="TRV26385.1"/>
    <property type="molecule type" value="Genomic_DNA"/>
</dbReference>
<dbReference type="AlphaFoldDB" id="A0A552M1P7"/>
<evidence type="ECO:0000313" key="2">
    <source>
        <dbReference type="Proteomes" id="UP000318616"/>
    </source>
</evidence>
<name>A0A552M1P7_9CHRO</name>
<comment type="caution">
    <text evidence="1">The sequence shown here is derived from an EMBL/GenBank/DDBJ whole genome shotgun (WGS) entry which is preliminary data.</text>
</comment>
<reference evidence="1 2" key="1">
    <citation type="submission" date="2019-01" db="EMBL/GenBank/DDBJ databases">
        <title>Coherence of Microcystis species and biogeography revealed through population genomics.</title>
        <authorList>
            <person name="Perez-Carrascal O.M."/>
            <person name="Terrat Y."/>
            <person name="Giani A."/>
            <person name="Fortin N."/>
            <person name="Tromas N."/>
            <person name="Shapiro B.J."/>
        </authorList>
    </citation>
    <scope>NUCLEOTIDE SEQUENCE [LARGE SCALE GENOMIC DNA]</scope>
    <source>
        <strain evidence="1">Mw_MB_S_20031200_S109D</strain>
    </source>
</reference>
<protein>
    <submittedName>
        <fullName evidence="1">Uncharacterized protein</fullName>
    </submittedName>
</protein>
<dbReference type="Proteomes" id="UP000318616">
    <property type="component" value="Unassembled WGS sequence"/>
</dbReference>
<organism evidence="1 2">
    <name type="scientific">Microcystis wesenbergii Mw_MB_S_20031200_S109D</name>
    <dbReference type="NCBI Taxonomy" id="2486241"/>
    <lineage>
        <taxon>Bacteria</taxon>
        <taxon>Bacillati</taxon>
        <taxon>Cyanobacteriota</taxon>
        <taxon>Cyanophyceae</taxon>
        <taxon>Oscillatoriophycideae</taxon>
        <taxon>Chroococcales</taxon>
        <taxon>Microcystaceae</taxon>
        <taxon>Microcystis</taxon>
    </lineage>
</organism>
<evidence type="ECO:0000313" key="1">
    <source>
        <dbReference type="EMBL" id="TRV26385.1"/>
    </source>
</evidence>